<feature type="compositionally biased region" description="Pro residues" evidence="9">
    <location>
        <begin position="1"/>
        <end position="17"/>
    </location>
</feature>
<reference evidence="11 12" key="1">
    <citation type="journal article" date="2020" name="G3 (Bethesda)">
        <title>Draft Genome of the Common Snapping Turtle, Chelydra serpentina, a Model for Phenotypic Plasticity in Reptiles.</title>
        <authorList>
            <person name="Das D."/>
            <person name="Singh S.K."/>
            <person name="Bierstedt J."/>
            <person name="Erickson A."/>
            <person name="Galli G.L.J."/>
            <person name="Crossley D.A. 2nd"/>
            <person name="Rhen T."/>
        </authorList>
    </citation>
    <scope>NUCLEOTIDE SEQUENCE [LARGE SCALE GENOMIC DNA]</scope>
    <source>
        <strain evidence="11">KW</strain>
    </source>
</reference>
<comment type="subunit">
    <text evidence="3">Interacts with coenzyme Q.</text>
</comment>
<dbReference type="GO" id="GO:0005743">
    <property type="term" value="C:mitochondrial inner membrane"/>
    <property type="evidence" value="ECO:0007669"/>
    <property type="project" value="UniProtKB-SubCell"/>
</dbReference>
<proteinExistence type="inferred from homology"/>
<dbReference type="PANTHER" id="PTHR12901">
    <property type="entry name" value="SPERM PROTEIN HOMOLOG"/>
    <property type="match status" value="1"/>
</dbReference>
<dbReference type="InterPro" id="IPR044996">
    <property type="entry name" value="COQ10-like"/>
</dbReference>
<comment type="caution">
    <text evidence="11">The sequence shown here is derived from an EMBL/GenBank/DDBJ whole genome shotgun (WGS) entry which is preliminary data.</text>
</comment>
<name>A0A8T1SMH4_CHESE</name>
<evidence type="ECO:0000256" key="7">
    <source>
        <dbReference type="ARBA" id="ARBA00023136"/>
    </source>
</evidence>
<keyword evidence="7" id="KW-0472">Membrane</keyword>
<dbReference type="InterPro" id="IPR005031">
    <property type="entry name" value="COQ10_START"/>
</dbReference>
<keyword evidence="6" id="KW-0496">Mitochondrion</keyword>
<dbReference type="Pfam" id="PF03364">
    <property type="entry name" value="Polyketide_cyc"/>
    <property type="match status" value="1"/>
</dbReference>
<dbReference type="PANTHER" id="PTHR12901:SF14">
    <property type="entry name" value="COENZYME Q-BINDING PROTEIN COQ10 HOMOLOG, MITOCHONDRIAL"/>
    <property type="match status" value="1"/>
</dbReference>
<organism evidence="11 12">
    <name type="scientific">Chelydra serpentina</name>
    <name type="common">Snapping turtle</name>
    <name type="synonym">Testudo serpentina</name>
    <dbReference type="NCBI Taxonomy" id="8475"/>
    <lineage>
        <taxon>Eukaryota</taxon>
        <taxon>Metazoa</taxon>
        <taxon>Chordata</taxon>
        <taxon>Craniata</taxon>
        <taxon>Vertebrata</taxon>
        <taxon>Euteleostomi</taxon>
        <taxon>Archelosauria</taxon>
        <taxon>Testudinata</taxon>
        <taxon>Testudines</taxon>
        <taxon>Cryptodira</taxon>
        <taxon>Durocryptodira</taxon>
        <taxon>Americhelydia</taxon>
        <taxon>Chelydroidea</taxon>
        <taxon>Chelydridae</taxon>
        <taxon>Chelydra</taxon>
    </lineage>
</organism>
<evidence type="ECO:0000256" key="1">
    <source>
        <dbReference type="ARBA" id="ARBA00004443"/>
    </source>
</evidence>
<dbReference type="InterPro" id="IPR023393">
    <property type="entry name" value="START-like_dom_sf"/>
</dbReference>
<evidence type="ECO:0000256" key="6">
    <source>
        <dbReference type="ARBA" id="ARBA00023128"/>
    </source>
</evidence>
<keyword evidence="12" id="KW-1185">Reference proteome</keyword>
<feature type="non-terminal residue" evidence="11">
    <location>
        <position position="1"/>
    </location>
</feature>
<dbReference type="EMBL" id="JAHGAV010000164">
    <property type="protein sequence ID" value="KAG6929840.1"/>
    <property type="molecule type" value="Genomic_DNA"/>
</dbReference>
<dbReference type="Gene3D" id="3.30.530.20">
    <property type="match status" value="1"/>
</dbReference>
<evidence type="ECO:0000256" key="4">
    <source>
        <dbReference type="ARBA" id="ARBA00022792"/>
    </source>
</evidence>
<evidence type="ECO:0000256" key="9">
    <source>
        <dbReference type="SAM" id="MobiDB-lite"/>
    </source>
</evidence>
<evidence type="ECO:0000256" key="3">
    <source>
        <dbReference type="ARBA" id="ARBA00011814"/>
    </source>
</evidence>
<sequence length="295" mass="31935">PPYSWPGPSAPEPPAPGCPCRSPAPWEFPHVTGARGGPTPAGAGAGAGAARTERAATRAMAGSSSRGAAILRALRGAGGRPRPGDGTRHLSSCGILATSLAPKRPPGAPAWVPQPPARTFLNLAAPRLGGKRMEYSEERVLGYSMEQMYNVVANVESYRLFVPWCTSSKVLSCRKGLTRAELEVGFAPLVERYVSEISLTPQHQIRAVCNDSRIFSHLETLWRFSPGLPGQPDTCTLDFYVSFEFKSILHSHLASLFFDEVVKQMVTAFERWAEKVYGPQTAVQPQKCLQAARCM</sequence>
<dbReference type="FunFam" id="3.30.530.20:FF:000002">
    <property type="entry name" value="Coenzyme Q-binding protein COQ10 homolog, mitochondrial"/>
    <property type="match status" value="1"/>
</dbReference>
<feature type="region of interest" description="Disordered" evidence="9">
    <location>
        <begin position="1"/>
        <end position="52"/>
    </location>
</feature>
<protein>
    <submittedName>
        <fullName evidence="11">Coenzyme Q-binding protein COQ10 -like protein B, mitochondrial-like</fullName>
    </submittedName>
</protein>
<keyword evidence="4" id="KW-0999">Mitochondrion inner membrane</keyword>
<evidence type="ECO:0000313" key="12">
    <source>
        <dbReference type="Proteomes" id="UP000765507"/>
    </source>
</evidence>
<comment type="function">
    <text evidence="8">Required for the function of coenzyme Q in the respiratory chain. May serve as a chaperone or may be involved in the transport of Q6 from its site of synthesis to the catalytic sites of the respiratory complexes.</text>
</comment>
<comment type="subcellular location">
    <subcellularLocation>
        <location evidence="1">Mitochondrion inner membrane</location>
        <topology evidence="1">Peripheral membrane protein</topology>
        <orientation evidence="1">Matrix side</orientation>
    </subcellularLocation>
</comment>
<comment type="similarity">
    <text evidence="2">Belongs to the COQ10 family.</text>
</comment>
<evidence type="ECO:0000259" key="10">
    <source>
        <dbReference type="Pfam" id="PF03364"/>
    </source>
</evidence>
<dbReference type="GO" id="GO:0045333">
    <property type="term" value="P:cellular respiration"/>
    <property type="evidence" value="ECO:0007669"/>
    <property type="project" value="InterPro"/>
</dbReference>
<evidence type="ECO:0000256" key="5">
    <source>
        <dbReference type="ARBA" id="ARBA00022946"/>
    </source>
</evidence>
<dbReference type="OrthoDB" id="292693at2759"/>
<dbReference type="GO" id="GO:0048039">
    <property type="term" value="F:ubiquinone binding"/>
    <property type="evidence" value="ECO:0007669"/>
    <property type="project" value="InterPro"/>
</dbReference>
<dbReference type="AlphaFoldDB" id="A0A8T1SMH4"/>
<gene>
    <name evidence="11" type="ORF">G0U57_004880</name>
</gene>
<dbReference type="SUPFAM" id="SSF55961">
    <property type="entry name" value="Bet v1-like"/>
    <property type="match status" value="1"/>
</dbReference>
<dbReference type="Proteomes" id="UP000765507">
    <property type="component" value="Unassembled WGS sequence"/>
</dbReference>
<feature type="domain" description="Coenzyme Q-binding protein COQ10 START" evidence="10">
    <location>
        <begin position="142"/>
        <end position="270"/>
    </location>
</feature>
<dbReference type="CDD" id="cd07813">
    <property type="entry name" value="COQ10p_like"/>
    <property type="match status" value="1"/>
</dbReference>
<evidence type="ECO:0000256" key="8">
    <source>
        <dbReference type="ARBA" id="ARBA00024947"/>
    </source>
</evidence>
<evidence type="ECO:0000256" key="2">
    <source>
        <dbReference type="ARBA" id="ARBA00006885"/>
    </source>
</evidence>
<keyword evidence="5" id="KW-0809">Transit peptide</keyword>
<accession>A0A8T1SMH4</accession>
<evidence type="ECO:0000313" key="11">
    <source>
        <dbReference type="EMBL" id="KAG6929840.1"/>
    </source>
</evidence>